<evidence type="ECO:0000313" key="2">
    <source>
        <dbReference type="EMBL" id="JAR89213.1"/>
    </source>
</evidence>
<organism evidence="2">
    <name type="scientific">Ixodes ricinus</name>
    <name type="common">Common tick</name>
    <name type="synonym">Acarus ricinus</name>
    <dbReference type="NCBI Taxonomy" id="34613"/>
    <lineage>
        <taxon>Eukaryota</taxon>
        <taxon>Metazoa</taxon>
        <taxon>Ecdysozoa</taxon>
        <taxon>Arthropoda</taxon>
        <taxon>Chelicerata</taxon>
        <taxon>Arachnida</taxon>
        <taxon>Acari</taxon>
        <taxon>Parasitiformes</taxon>
        <taxon>Ixodida</taxon>
        <taxon>Ixodoidea</taxon>
        <taxon>Ixodidae</taxon>
        <taxon>Ixodinae</taxon>
        <taxon>Ixodes</taxon>
    </lineage>
</organism>
<sequence>MKQHGTYYHLVSGLFRCLIILSVGFQLERLGPCSKIDSGRVPKLTQSCSRVSVFTSVFENLPASSFALCYHVTQPAEVAQICLGKISNAA</sequence>
<feature type="signal peptide" evidence="1">
    <location>
        <begin position="1"/>
        <end position="24"/>
    </location>
</feature>
<dbReference type="EMBL" id="GEGO01006191">
    <property type="protein sequence ID" value="JAR89213.1"/>
    <property type="molecule type" value="Transcribed_RNA"/>
</dbReference>
<accession>A0A147BEN4</accession>
<dbReference type="AlphaFoldDB" id="A0A147BEN4"/>
<name>A0A147BEN4_IXORI</name>
<evidence type="ECO:0000256" key="1">
    <source>
        <dbReference type="SAM" id="SignalP"/>
    </source>
</evidence>
<feature type="chain" id="PRO_5007542092" evidence="1">
    <location>
        <begin position="25"/>
        <end position="90"/>
    </location>
</feature>
<proteinExistence type="predicted"/>
<keyword evidence="1" id="KW-0732">Signal</keyword>
<protein>
    <submittedName>
        <fullName evidence="2">Putative secreted protein</fullName>
    </submittedName>
</protein>
<reference evidence="2" key="1">
    <citation type="journal article" date="2018" name="PLoS Negl. Trop. Dis.">
        <title>Sialome diversity of ticks revealed by RNAseq of single tick salivary glands.</title>
        <authorList>
            <person name="Perner J."/>
            <person name="Kropackova S."/>
            <person name="Kopacek P."/>
            <person name="Ribeiro J.M."/>
        </authorList>
    </citation>
    <scope>NUCLEOTIDE SEQUENCE</scope>
    <source>
        <strain evidence="2">Siblings of single egg batch collected in Ceske Budejovice</strain>
        <tissue evidence="2">Salivary glands</tissue>
    </source>
</reference>